<dbReference type="GO" id="GO:0005739">
    <property type="term" value="C:mitochondrion"/>
    <property type="evidence" value="ECO:0007669"/>
    <property type="project" value="UniProtKB-SubCell"/>
</dbReference>
<dbReference type="GO" id="GO:0032981">
    <property type="term" value="P:mitochondrial respiratory chain complex I assembly"/>
    <property type="evidence" value="ECO:0007669"/>
    <property type="project" value="TreeGrafter"/>
</dbReference>
<gene>
    <name evidence="6" type="ORF">NCGR_LOCUS24715</name>
</gene>
<dbReference type="AlphaFoldDB" id="A0A811P422"/>
<evidence type="ECO:0000256" key="2">
    <source>
        <dbReference type="ARBA" id="ARBA00007884"/>
    </source>
</evidence>
<dbReference type="SUPFAM" id="SSF49785">
    <property type="entry name" value="Galactose-binding domain-like"/>
    <property type="match status" value="1"/>
</dbReference>
<accession>A0A811P422</accession>
<keyword evidence="3" id="KW-0496">Mitochondrion</keyword>
<dbReference type="Proteomes" id="UP000604825">
    <property type="component" value="Unassembled WGS sequence"/>
</dbReference>
<evidence type="ECO:0000259" key="5">
    <source>
        <dbReference type="Pfam" id="PF08547"/>
    </source>
</evidence>
<sequence>MAAAVESGLVTDQGSGSQVGYYCQKNKLFDCKNPTVSKAEVTGIPVNALIHCDSPPHHSTPSVPLYVTFYLCIKYIKDSLNLYIGSVHMHGALNESGPPNDLPERQIKWDRGSTSLTASEPSLVWSSDDLIPPSERCIFNFNSKDELKRWHLYSESEYGGLSSASLEITDGASVGDTPLTGVFSGNLSLDMSEESTWRIRHYGFCGMRSKKFDGFIDLDAYDTIAMKIKGDGRCYISTIYTENWVNSPGQQEDNSWQAFVYIPQDRWQVLKVNYHLLSFKIQNMRFFYDERHVPFPYRSLDIAGNVIEAKLEMNPARIVGMSISVNAEGGVPGAKTGPGDFRLEVDWIKALRTL</sequence>
<protein>
    <recommendedName>
        <fullName evidence="5">NADH:ubiquinone oxidoreductase intermediate-associated protein 30 domain-containing protein</fullName>
    </recommendedName>
</protein>
<evidence type="ECO:0000256" key="4">
    <source>
        <dbReference type="ARBA" id="ARBA00023186"/>
    </source>
</evidence>
<evidence type="ECO:0000256" key="3">
    <source>
        <dbReference type="ARBA" id="ARBA00023128"/>
    </source>
</evidence>
<dbReference type="InterPro" id="IPR039131">
    <property type="entry name" value="NDUFAF1"/>
</dbReference>
<dbReference type="InterPro" id="IPR008979">
    <property type="entry name" value="Galactose-bd-like_sf"/>
</dbReference>
<comment type="subcellular location">
    <subcellularLocation>
        <location evidence="1">Mitochondrion</location>
    </subcellularLocation>
</comment>
<evidence type="ECO:0000256" key="1">
    <source>
        <dbReference type="ARBA" id="ARBA00004173"/>
    </source>
</evidence>
<keyword evidence="4" id="KW-0143">Chaperone</keyword>
<comment type="caution">
    <text evidence="6">The sequence shown here is derived from an EMBL/GenBank/DDBJ whole genome shotgun (WGS) entry which is preliminary data.</text>
</comment>
<comment type="similarity">
    <text evidence="2">Belongs to the CIA30 family.</text>
</comment>
<dbReference type="InterPro" id="IPR013857">
    <property type="entry name" value="NADH-UbQ_OxRdtase-assoc_prot30"/>
</dbReference>
<dbReference type="GO" id="GO:0006120">
    <property type="term" value="P:mitochondrial electron transport, NADH to ubiquinone"/>
    <property type="evidence" value="ECO:0007669"/>
    <property type="project" value="TreeGrafter"/>
</dbReference>
<dbReference type="EMBL" id="CAJGYO010000006">
    <property type="protein sequence ID" value="CAD6236967.1"/>
    <property type="molecule type" value="Genomic_DNA"/>
</dbReference>
<dbReference type="PANTHER" id="PTHR13194:SF18">
    <property type="entry name" value="COMPLEX I INTERMEDIATE-ASSOCIATED PROTEIN 30, MITOCHONDRIAL"/>
    <property type="match status" value="1"/>
</dbReference>
<dbReference type="PANTHER" id="PTHR13194">
    <property type="entry name" value="COMPLEX I INTERMEDIATE-ASSOCIATED PROTEIN 30"/>
    <property type="match status" value="1"/>
</dbReference>
<organism evidence="6 7">
    <name type="scientific">Miscanthus lutarioriparius</name>
    <dbReference type="NCBI Taxonomy" id="422564"/>
    <lineage>
        <taxon>Eukaryota</taxon>
        <taxon>Viridiplantae</taxon>
        <taxon>Streptophyta</taxon>
        <taxon>Embryophyta</taxon>
        <taxon>Tracheophyta</taxon>
        <taxon>Spermatophyta</taxon>
        <taxon>Magnoliopsida</taxon>
        <taxon>Liliopsida</taxon>
        <taxon>Poales</taxon>
        <taxon>Poaceae</taxon>
        <taxon>PACMAD clade</taxon>
        <taxon>Panicoideae</taxon>
        <taxon>Andropogonodae</taxon>
        <taxon>Andropogoneae</taxon>
        <taxon>Saccharinae</taxon>
        <taxon>Miscanthus</taxon>
    </lineage>
</organism>
<proteinExistence type="inferred from homology"/>
<reference evidence="6" key="1">
    <citation type="submission" date="2020-10" db="EMBL/GenBank/DDBJ databases">
        <authorList>
            <person name="Han B."/>
            <person name="Lu T."/>
            <person name="Zhao Q."/>
            <person name="Huang X."/>
            <person name="Zhao Y."/>
        </authorList>
    </citation>
    <scope>NUCLEOTIDE SEQUENCE</scope>
</reference>
<name>A0A811P422_9POAL</name>
<feature type="domain" description="NADH:ubiquinone oxidoreductase intermediate-associated protein 30" evidence="5">
    <location>
        <begin position="139"/>
        <end position="275"/>
    </location>
</feature>
<dbReference type="Pfam" id="PF08547">
    <property type="entry name" value="CIA30"/>
    <property type="match status" value="1"/>
</dbReference>
<dbReference type="GO" id="GO:0051082">
    <property type="term" value="F:unfolded protein binding"/>
    <property type="evidence" value="ECO:0007669"/>
    <property type="project" value="TreeGrafter"/>
</dbReference>
<keyword evidence="7" id="KW-1185">Reference proteome</keyword>
<evidence type="ECO:0000313" key="6">
    <source>
        <dbReference type="EMBL" id="CAD6236967.1"/>
    </source>
</evidence>
<dbReference type="OrthoDB" id="42561at2759"/>
<evidence type="ECO:0000313" key="7">
    <source>
        <dbReference type="Proteomes" id="UP000604825"/>
    </source>
</evidence>